<dbReference type="EMBL" id="JAABLQ010000001">
    <property type="protein sequence ID" value="NBN76806.1"/>
    <property type="molecule type" value="Genomic_DNA"/>
</dbReference>
<keyword evidence="3" id="KW-1185">Reference proteome</keyword>
<reference evidence="3" key="1">
    <citation type="submission" date="2020-01" db="EMBL/GenBank/DDBJ databases">
        <authorList>
            <person name="Fang Y."/>
            <person name="Sun R."/>
            <person name="Nie L."/>
            <person name="He J."/>
            <person name="Hao L."/>
            <person name="Wang L."/>
            <person name="Su S."/>
            <person name="Lv E."/>
            <person name="Zhang Z."/>
            <person name="Xie R."/>
            <person name="Liu H."/>
        </authorList>
    </citation>
    <scope>NUCLEOTIDE SEQUENCE [LARGE SCALE GENOMIC DNA]</scope>
    <source>
        <strain evidence="3">XCT-53</strain>
    </source>
</reference>
<evidence type="ECO:0000313" key="2">
    <source>
        <dbReference type="EMBL" id="NBN76806.1"/>
    </source>
</evidence>
<sequence length="298" mass="33453">MPRVITPEIIEASFKGFKTAYQRGFASSTSLYTSLATVITSTAREEVYSWLGDMPKMREWIGDRRVKQLSAKGYSIRNRTFEMTVGVRREDIEDDSLGLYAPRFEMMGQSAASHPDEILFELINKAFVSACYDGQNFFDTDHPVGPEGAQVSVSNMQAGAGETWILADFSRPLKPWVFQRRRDYNFARKEDANTSDHVFMRDEYLYGVDARVAAGYGFWQMAFGSKAELTSANLRAAYTAMTNFTDDEGRKLNIKPTHLIVGSGNLFKARDLLLPAQIGATTNVDQNLVSIIEAPMLQ</sequence>
<dbReference type="InterPro" id="IPR018774">
    <property type="entry name" value="Phage_Mu_GpT"/>
</dbReference>
<evidence type="ECO:0000313" key="3">
    <source>
        <dbReference type="Proteomes" id="UP000586722"/>
    </source>
</evidence>
<name>A0A7X5EZ73_9HYPH</name>
<gene>
    <name evidence="2" type="ORF">GWI72_00825</name>
</gene>
<dbReference type="Pfam" id="PF10124">
    <property type="entry name" value="Mu-like_gpT"/>
    <property type="match status" value="1"/>
</dbReference>
<dbReference type="Proteomes" id="UP000586722">
    <property type="component" value="Unassembled WGS sequence"/>
</dbReference>
<feature type="domain" description="Bacteriophage Mu GpT" evidence="1">
    <location>
        <begin position="11"/>
        <end position="297"/>
    </location>
</feature>
<evidence type="ECO:0000259" key="1">
    <source>
        <dbReference type="Pfam" id="PF10124"/>
    </source>
</evidence>
<dbReference type="RefSeq" id="WP_161707553.1">
    <property type="nucleotide sequence ID" value="NZ_JAABLQ010000001.1"/>
</dbReference>
<dbReference type="AlphaFoldDB" id="A0A7X5EZ73"/>
<organism evidence="2 3">
    <name type="scientific">Pannonibacter tanglangensis</name>
    <dbReference type="NCBI Taxonomy" id="2750084"/>
    <lineage>
        <taxon>Bacteria</taxon>
        <taxon>Pseudomonadati</taxon>
        <taxon>Pseudomonadota</taxon>
        <taxon>Alphaproteobacteria</taxon>
        <taxon>Hyphomicrobiales</taxon>
        <taxon>Stappiaceae</taxon>
        <taxon>Pannonibacter</taxon>
    </lineage>
</organism>
<accession>A0A7X5EZ73</accession>
<comment type="caution">
    <text evidence="2">The sequence shown here is derived from an EMBL/GenBank/DDBJ whole genome shotgun (WGS) entry which is preliminary data.</text>
</comment>
<proteinExistence type="predicted"/>
<protein>
    <recommendedName>
        <fullName evidence="1">Bacteriophage Mu GpT domain-containing protein</fullName>
    </recommendedName>
</protein>